<organism evidence="1 2">
    <name type="scientific">Kibdelosporangium aridum</name>
    <dbReference type="NCBI Taxonomy" id="2030"/>
    <lineage>
        <taxon>Bacteria</taxon>
        <taxon>Bacillati</taxon>
        <taxon>Actinomycetota</taxon>
        <taxon>Actinomycetes</taxon>
        <taxon>Pseudonocardiales</taxon>
        <taxon>Pseudonocardiaceae</taxon>
        <taxon>Kibdelosporangium</taxon>
    </lineage>
</organism>
<reference evidence="1 2" key="1">
    <citation type="submission" date="2017-04" db="EMBL/GenBank/DDBJ databases">
        <authorList>
            <person name="Afonso C.L."/>
            <person name="Miller P.J."/>
            <person name="Scott M.A."/>
            <person name="Spackman E."/>
            <person name="Goraichik I."/>
            <person name="Dimitrov K.M."/>
            <person name="Suarez D.L."/>
            <person name="Swayne D.E."/>
        </authorList>
    </citation>
    <scope>NUCLEOTIDE SEQUENCE [LARGE SCALE GENOMIC DNA]</scope>
    <source>
        <strain evidence="1 2">DSM 43828</strain>
    </source>
</reference>
<dbReference type="AlphaFoldDB" id="A0A1W2FRW7"/>
<proteinExistence type="predicted"/>
<name>A0A1W2FRW7_KIBAR</name>
<gene>
    <name evidence="1" type="ORF">SAMN05661093_08619</name>
</gene>
<keyword evidence="2" id="KW-1185">Reference proteome</keyword>
<accession>A0A1W2FRW7</accession>
<evidence type="ECO:0000313" key="1">
    <source>
        <dbReference type="EMBL" id="SMD24524.1"/>
    </source>
</evidence>
<sequence length="62" mass="6754">MVRLVVRFVSDSKRSRVSGKRVCVRGNGQTDRYAQFASQIDDIFAEAAARLGGGVPACQVRP</sequence>
<dbReference type="Proteomes" id="UP000192674">
    <property type="component" value="Unassembled WGS sequence"/>
</dbReference>
<protein>
    <submittedName>
        <fullName evidence="1">Uncharacterized protein</fullName>
    </submittedName>
</protein>
<evidence type="ECO:0000313" key="2">
    <source>
        <dbReference type="Proteomes" id="UP000192674"/>
    </source>
</evidence>
<dbReference type="EMBL" id="FWXV01000010">
    <property type="protein sequence ID" value="SMD24524.1"/>
    <property type="molecule type" value="Genomic_DNA"/>
</dbReference>